<dbReference type="OrthoDB" id="4730005at2759"/>
<proteinExistence type="predicted"/>
<feature type="region of interest" description="Disordered" evidence="1">
    <location>
        <begin position="1"/>
        <end position="78"/>
    </location>
</feature>
<feature type="region of interest" description="Disordered" evidence="1">
    <location>
        <begin position="384"/>
        <end position="461"/>
    </location>
</feature>
<evidence type="ECO:0000313" key="3">
    <source>
        <dbReference type="Proteomes" id="UP000293360"/>
    </source>
</evidence>
<evidence type="ECO:0000313" key="2">
    <source>
        <dbReference type="EMBL" id="RYP06250.1"/>
    </source>
</evidence>
<protein>
    <submittedName>
        <fullName evidence="2">Uncharacterized protein</fullName>
    </submittedName>
</protein>
<accession>A0A4Q4TL52</accession>
<feature type="compositionally biased region" description="Basic and acidic residues" evidence="1">
    <location>
        <begin position="1"/>
        <end position="23"/>
    </location>
</feature>
<dbReference type="AlphaFoldDB" id="A0A4Q4TL52"/>
<organism evidence="2 3">
    <name type="scientific">Monosporascus ibericus</name>
    <dbReference type="NCBI Taxonomy" id="155417"/>
    <lineage>
        <taxon>Eukaryota</taxon>
        <taxon>Fungi</taxon>
        <taxon>Dikarya</taxon>
        <taxon>Ascomycota</taxon>
        <taxon>Pezizomycotina</taxon>
        <taxon>Sordariomycetes</taxon>
        <taxon>Xylariomycetidae</taxon>
        <taxon>Xylariales</taxon>
        <taxon>Xylariales incertae sedis</taxon>
        <taxon>Monosporascus</taxon>
    </lineage>
</organism>
<dbReference type="EMBL" id="QJNU01000138">
    <property type="protein sequence ID" value="RYP06250.1"/>
    <property type="molecule type" value="Genomic_DNA"/>
</dbReference>
<name>A0A4Q4TL52_9PEZI</name>
<sequence>MSPPHDDPAHNDSAHDDLAHDDPPQNDLRIVVDGPQSAAATHDQSHDGDGEHRRGGVRAANPPGLAHEAAGQRAPVPNFYADFVIPRRRKYRPLREHAVSDGDSLDATGEAGLPGPSSTPGGATWPIRDGVDHGQPGHGDLRGPPDGASRAAMCWPVSRPPGCPPVSGFDPAAFRPPPGSGRKDTGATAGPPTAPQGHIGTAPPNAPRGPRGWRAELPVRPNPNGPRNNRGSAGESSSRPVANRKQLSGISDDHPSLAGHTTPCPPVPHSASRNDYSLPGPDNHLPPVAASYYFSVHAISDPNNPSETDVAILDLFEDGPGGRLFHADPDFVEFKTYLNWHIQGLGIEPTNLLSTDSWQPVTRWVCLFFRWLLSRNEWSYGSKLPGPPRFRRAGTASSATLGTDWNDDVRTKKTRRDRTKPEPEPEMELEVGAKTGKRREKKEERRGQGVAATRRASNEPSKGLPLERLFVYQLAPPRYPPLWMRWF</sequence>
<feature type="compositionally biased region" description="Polar residues" evidence="1">
    <location>
        <begin position="234"/>
        <end position="249"/>
    </location>
</feature>
<feature type="region of interest" description="Disordered" evidence="1">
    <location>
        <begin position="93"/>
        <end position="282"/>
    </location>
</feature>
<dbReference type="Proteomes" id="UP000293360">
    <property type="component" value="Unassembled WGS sequence"/>
</dbReference>
<gene>
    <name evidence="2" type="ORF">DL764_003264</name>
</gene>
<keyword evidence="3" id="KW-1185">Reference proteome</keyword>
<comment type="caution">
    <text evidence="2">The sequence shown here is derived from an EMBL/GenBank/DDBJ whole genome shotgun (WGS) entry which is preliminary data.</text>
</comment>
<reference evidence="2 3" key="1">
    <citation type="submission" date="2018-06" db="EMBL/GenBank/DDBJ databases">
        <title>Complete Genomes of Monosporascus.</title>
        <authorList>
            <person name="Robinson A.J."/>
            <person name="Natvig D.O."/>
        </authorList>
    </citation>
    <scope>NUCLEOTIDE SEQUENCE [LARGE SCALE GENOMIC DNA]</scope>
    <source>
        <strain evidence="2 3">CBS 110550</strain>
    </source>
</reference>
<feature type="compositionally biased region" description="Basic and acidic residues" evidence="1">
    <location>
        <begin position="43"/>
        <end position="54"/>
    </location>
</feature>
<evidence type="ECO:0000256" key="1">
    <source>
        <dbReference type="SAM" id="MobiDB-lite"/>
    </source>
</evidence>